<dbReference type="GO" id="GO:0042026">
    <property type="term" value="P:protein refolding"/>
    <property type="evidence" value="ECO:0007669"/>
    <property type="project" value="TreeGrafter"/>
</dbReference>
<dbReference type="GO" id="GO:0005634">
    <property type="term" value="C:nucleus"/>
    <property type="evidence" value="ECO:0007669"/>
    <property type="project" value="TreeGrafter"/>
</dbReference>
<accession>A0A2C9JDI2</accession>
<dbReference type="PANTHER" id="PTHR45640:SF13">
    <property type="entry name" value="HEAT SHOCK PROTEIN 22-RELATED"/>
    <property type="match status" value="1"/>
</dbReference>
<dbReference type="PROSITE" id="PS01031">
    <property type="entry name" value="SHSP"/>
    <property type="match status" value="1"/>
</dbReference>
<evidence type="ECO:0000259" key="4">
    <source>
        <dbReference type="PROSITE" id="PS01031"/>
    </source>
</evidence>
<dbReference type="InterPro" id="IPR008978">
    <property type="entry name" value="HSP20-like_chaperone"/>
</dbReference>
<evidence type="ECO:0000256" key="3">
    <source>
        <dbReference type="RuleBase" id="RU003616"/>
    </source>
</evidence>
<dbReference type="GO" id="GO:0051082">
    <property type="term" value="F:unfolded protein binding"/>
    <property type="evidence" value="ECO:0007669"/>
    <property type="project" value="TreeGrafter"/>
</dbReference>
<dbReference type="SUPFAM" id="SSF49764">
    <property type="entry name" value="HSP20-like chaperones"/>
    <property type="match status" value="1"/>
</dbReference>
<dbReference type="AlphaFoldDB" id="A0A2C9JDI2"/>
<dbReference type="EnsemblMetazoa" id="BGLB001020-RB">
    <property type="protein sequence ID" value="BGLB001020-PB"/>
    <property type="gene ID" value="BGLB001020"/>
</dbReference>
<evidence type="ECO:0000313" key="6">
    <source>
        <dbReference type="Proteomes" id="UP000076420"/>
    </source>
</evidence>
<sequence>MYRIARQPSYYDEVLPLVRLADELTSFDPGYNVSSGGDRTVARRHGESEVHNTDKEFRIRMDLHHYRPEEVKITSDNTKITINAKHEEKQDNHGFVSREITRIYKLPEDVDPKSVTSAMNAHGILSIKVQKKSPEEPKEIPIPVTFK</sequence>
<dbReference type="SMR" id="A0A2C9JDI2"/>
<gene>
    <name evidence="5" type="primary">106057335</name>
</gene>
<protein>
    <recommendedName>
        <fullName evidence="4">SHSP domain-containing protein</fullName>
    </recommendedName>
</protein>
<dbReference type="InterPro" id="IPR001436">
    <property type="entry name" value="Alpha-crystallin/sHSP_animal"/>
</dbReference>
<dbReference type="OrthoDB" id="1431247at2759"/>
<dbReference type="VEuPathDB" id="VectorBase:BGLB001020"/>
<comment type="similarity">
    <text evidence="2 3">Belongs to the small heat shock protein (HSP20) family.</text>
</comment>
<evidence type="ECO:0000256" key="1">
    <source>
        <dbReference type="ARBA" id="ARBA00023016"/>
    </source>
</evidence>
<dbReference type="InterPro" id="IPR002068">
    <property type="entry name" value="A-crystallin/Hsp20_dom"/>
</dbReference>
<dbReference type="GO" id="GO:0009408">
    <property type="term" value="P:response to heat"/>
    <property type="evidence" value="ECO:0007669"/>
    <property type="project" value="TreeGrafter"/>
</dbReference>
<dbReference type="PANTHER" id="PTHR45640">
    <property type="entry name" value="HEAT SHOCK PROTEIN HSP-12.2-RELATED"/>
    <property type="match status" value="1"/>
</dbReference>
<dbReference type="Gene3D" id="2.60.40.790">
    <property type="match status" value="1"/>
</dbReference>
<dbReference type="GO" id="GO:0005737">
    <property type="term" value="C:cytoplasm"/>
    <property type="evidence" value="ECO:0007669"/>
    <property type="project" value="TreeGrafter"/>
</dbReference>
<dbReference type="STRING" id="6526.A0A2C9JDI2"/>
<reference evidence="5" key="1">
    <citation type="submission" date="2020-05" db="UniProtKB">
        <authorList>
            <consortium name="EnsemblMetazoa"/>
        </authorList>
    </citation>
    <scope>IDENTIFICATION</scope>
    <source>
        <strain evidence="5">BB02</strain>
    </source>
</reference>
<dbReference type="PRINTS" id="PR00299">
    <property type="entry name" value="ACRYSTALLIN"/>
</dbReference>
<dbReference type="Proteomes" id="UP000076420">
    <property type="component" value="Unassembled WGS sequence"/>
</dbReference>
<feature type="domain" description="SHSP" evidence="4">
    <location>
        <begin position="39"/>
        <end position="145"/>
    </location>
</feature>
<evidence type="ECO:0000313" key="5">
    <source>
        <dbReference type="EnsemblMetazoa" id="BGLB001020-PB"/>
    </source>
</evidence>
<dbReference type="CDD" id="cd06526">
    <property type="entry name" value="metazoan_ACD"/>
    <property type="match status" value="1"/>
</dbReference>
<organism evidence="5 6">
    <name type="scientific">Biomphalaria glabrata</name>
    <name type="common">Bloodfluke planorb</name>
    <name type="synonym">Freshwater snail</name>
    <dbReference type="NCBI Taxonomy" id="6526"/>
    <lineage>
        <taxon>Eukaryota</taxon>
        <taxon>Metazoa</taxon>
        <taxon>Spiralia</taxon>
        <taxon>Lophotrochozoa</taxon>
        <taxon>Mollusca</taxon>
        <taxon>Gastropoda</taxon>
        <taxon>Heterobranchia</taxon>
        <taxon>Euthyneura</taxon>
        <taxon>Panpulmonata</taxon>
        <taxon>Hygrophila</taxon>
        <taxon>Lymnaeoidea</taxon>
        <taxon>Planorbidae</taxon>
        <taxon>Biomphalaria</taxon>
    </lineage>
</organism>
<dbReference type="Pfam" id="PF00011">
    <property type="entry name" value="HSP20"/>
    <property type="match status" value="1"/>
</dbReference>
<proteinExistence type="inferred from homology"/>
<name>A0A2C9JDI2_BIOGL</name>
<evidence type="ECO:0000256" key="2">
    <source>
        <dbReference type="PROSITE-ProRule" id="PRU00285"/>
    </source>
</evidence>
<keyword evidence="1" id="KW-0346">Stress response</keyword>
<dbReference type="VEuPathDB" id="VectorBase:BGLAX_035745"/>
<dbReference type="KEGG" id="bgt:106057335"/>